<protein>
    <submittedName>
        <fullName evidence="2">Uncharacterized protein</fullName>
    </submittedName>
</protein>
<keyword evidence="1" id="KW-1133">Transmembrane helix</keyword>
<reference evidence="2" key="1">
    <citation type="journal article" date="2023" name="Mol. Phylogenet. Evol.">
        <title>Genome-scale phylogeny and comparative genomics of the fungal order Sordariales.</title>
        <authorList>
            <person name="Hensen N."/>
            <person name="Bonometti L."/>
            <person name="Westerberg I."/>
            <person name="Brannstrom I.O."/>
            <person name="Guillou S."/>
            <person name="Cros-Aarteil S."/>
            <person name="Calhoun S."/>
            <person name="Haridas S."/>
            <person name="Kuo A."/>
            <person name="Mondo S."/>
            <person name="Pangilinan J."/>
            <person name="Riley R."/>
            <person name="LaButti K."/>
            <person name="Andreopoulos B."/>
            <person name="Lipzen A."/>
            <person name="Chen C."/>
            <person name="Yan M."/>
            <person name="Daum C."/>
            <person name="Ng V."/>
            <person name="Clum A."/>
            <person name="Steindorff A."/>
            <person name="Ohm R.A."/>
            <person name="Martin F."/>
            <person name="Silar P."/>
            <person name="Natvig D.O."/>
            <person name="Lalanne C."/>
            <person name="Gautier V."/>
            <person name="Ament-Velasquez S.L."/>
            <person name="Kruys A."/>
            <person name="Hutchinson M.I."/>
            <person name="Powell A.J."/>
            <person name="Barry K."/>
            <person name="Miller A.N."/>
            <person name="Grigoriev I.V."/>
            <person name="Debuchy R."/>
            <person name="Gladieux P."/>
            <person name="Hiltunen Thoren M."/>
            <person name="Johannesson H."/>
        </authorList>
    </citation>
    <scope>NUCLEOTIDE SEQUENCE</scope>
    <source>
        <strain evidence="2">CBS 232.78</strain>
    </source>
</reference>
<dbReference type="EMBL" id="JAULSW010000008">
    <property type="protein sequence ID" value="KAK3371946.1"/>
    <property type="molecule type" value="Genomic_DNA"/>
</dbReference>
<proteinExistence type="predicted"/>
<gene>
    <name evidence="2" type="ORF">B0H63DRAFT_374927</name>
</gene>
<name>A0AAE0K8D3_9PEZI</name>
<comment type="caution">
    <text evidence="2">The sequence shown here is derived from an EMBL/GenBank/DDBJ whole genome shotgun (WGS) entry which is preliminary data.</text>
</comment>
<organism evidence="2 3">
    <name type="scientific">Podospora didyma</name>
    <dbReference type="NCBI Taxonomy" id="330526"/>
    <lineage>
        <taxon>Eukaryota</taxon>
        <taxon>Fungi</taxon>
        <taxon>Dikarya</taxon>
        <taxon>Ascomycota</taxon>
        <taxon>Pezizomycotina</taxon>
        <taxon>Sordariomycetes</taxon>
        <taxon>Sordariomycetidae</taxon>
        <taxon>Sordariales</taxon>
        <taxon>Podosporaceae</taxon>
        <taxon>Podospora</taxon>
    </lineage>
</organism>
<evidence type="ECO:0000313" key="2">
    <source>
        <dbReference type="EMBL" id="KAK3371946.1"/>
    </source>
</evidence>
<dbReference type="Proteomes" id="UP001285441">
    <property type="component" value="Unassembled WGS sequence"/>
</dbReference>
<keyword evidence="1" id="KW-0472">Membrane</keyword>
<feature type="non-terminal residue" evidence="2">
    <location>
        <position position="1"/>
    </location>
</feature>
<keyword evidence="1" id="KW-0812">Transmembrane</keyword>
<evidence type="ECO:0000256" key="1">
    <source>
        <dbReference type="SAM" id="Phobius"/>
    </source>
</evidence>
<accession>A0AAE0K8D3</accession>
<sequence>MVWFPQWTTEPIPGLSLSASGLLALADLSTIAQRTAITGGSSWLDSLILAPGLHYQQAADELARRSGAGSAIVDAVELEADEDKGSDGRPPITTFRINNAATALYLQRIARPGQTVTLDVGAIPIGKTRFWLRRSNSGNHATVWAETDLPDLGWISQVLYLASPLLTIAALAFVVLFQDWWTLASLLAFMLSRLLNIWVIKQRAVQPPADASSPTASRTSTLPRAAAAVTPHSAAAAMAHLNRQTEYVINIGDGRSCVRLRGKASDLQAITQDAWLRSKTHIEGYLEAVSKLLVYGVAAFSGNTTQAGSIVMMGLLLTTAGLLALSNAHAKSFKVNGRVTAPDDSAAGRGGDG</sequence>
<keyword evidence="3" id="KW-1185">Reference proteome</keyword>
<feature type="transmembrane region" description="Helical" evidence="1">
    <location>
        <begin position="307"/>
        <end position="325"/>
    </location>
</feature>
<feature type="transmembrane region" description="Helical" evidence="1">
    <location>
        <begin position="183"/>
        <end position="200"/>
    </location>
</feature>
<dbReference type="AlphaFoldDB" id="A0AAE0K8D3"/>
<feature type="transmembrane region" description="Helical" evidence="1">
    <location>
        <begin position="158"/>
        <end position="177"/>
    </location>
</feature>
<reference evidence="2" key="2">
    <citation type="submission" date="2023-06" db="EMBL/GenBank/DDBJ databases">
        <authorList>
            <consortium name="Lawrence Berkeley National Laboratory"/>
            <person name="Haridas S."/>
            <person name="Hensen N."/>
            <person name="Bonometti L."/>
            <person name="Westerberg I."/>
            <person name="Brannstrom I.O."/>
            <person name="Guillou S."/>
            <person name="Cros-Aarteil S."/>
            <person name="Calhoun S."/>
            <person name="Kuo A."/>
            <person name="Mondo S."/>
            <person name="Pangilinan J."/>
            <person name="Riley R."/>
            <person name="LaButti K."/>
            <person name="Andreopoulos B."/>
            <person name="Lipzen A."/>
            <person name="Chen C."/>
            <person name="Yanf M."/>
            <person name="Daum C."/>
            <person name="Ng V."/>
            <person name="Clum A."/>
            <person name="Steindorff A."/>
            <person name="Ohm R."/>
            <person name="Martin F."/>
            <person name="Silar P."/>
            <person name="Natvig D."/>
            <person name="Lalanne C."/>
            <person name="Gautier V."/>
            <person name="Ament-velasquez S.L."/>
            <person name="Kruys A."/>
            <person name="Hutchinson M.I."/>
            <person name="Powell A.J."/>
            <person name="Barry K."/>
            <person name="Miller A.N."/>
            <person name="Grigoriev I.V."/>
            <person name="Debuchy R."/>
            <person name="Gladieux P."/>
            <person name="Thoren M.H."/>
            <person name="Johannesson H."/>
        </authorList>
    </citation>
    <scope>NUCLEOTIDE SEQUENCE</scope>
    <source>
        <strain evidence="2">CBS 232.78</strain>
    </source>
</reference>
<evidence type="ECO:0000313" key="3">
    <source>
        <dbReference type="Proteomes" id="UP001285441"/>
    </source>
</evidence>